<evidence type="ECO:0000256" key="2">
    <source>
        <dbReference type="ARBA" id="ARBA00004749"/>
    </source>
</evidence>
<dbReference type="InterPro" id="IPR051205">
    <property type="entry name" value="UbiH/COQ6_monooxygenase"/>
</dbReference>
<dbReference type="FunCoup" id="A0A5Q0BFH2">
    <property type="interactions" value="139"/>
</dbReference>
<keyword evidence="6 9" id="KW-0560">Oxidoreductase</keyword>
<dbReference type="Pfam" id="PF01494">
    <property type="entry name" value="FAD_binding_3"/>
    <property type="match status" value="1"/>
</dbReference>
<dbReference type="EC" id="1.14.13.-" evidence="9"/>
<sequence length="400" mass="43155">MTDEYDLIIVGGGLVGSSLAIALDGLPLRVALIEAVGDQARIASSAGDRALAVSWGSAQILDQLRIWRGAGSSAVPIKHIHVSDRGFFGKTRLSAQHEGVEALGYVISARDLEKETCRVLAQTSVDKICPADVISVTTGHENVHVSIKEGGVSKVMSARLLVGADGSDSVVRRCLEIAQHRKDYGQVAVVCEVETSRPNCSTAYERFTATGPLAMLPTGKRKSAVVWTLTPDDAEEKMVLPEAAFREALQNAFGYWLGQLKLVSRRVSFPLQRIRAVKMAAEHVVLIGNASHQVHPIGGQGLNLGLRDVAVLAEMLLHQTGFALDIGEKTFLDKFAKSRKADLDEVMGFTDTMVRIFSNTHAPLSLSRSLGLTALDLWGGARSVLARRAMGLKTRLPRFV</sequence>
<keyword evidence="7" id="KW-0503">Monooxygenase</keyword>
<dbReference type="GO" id="GO:0006744">
    <property type="term" value="P:ubiquinone biosynthetic process"/>
    <property type="evidence" value="ECO:0007669"/>
    <property type="project" value="UniProtKB-UniPathway"/>
</dbReference>
<evidence type="ECO:0000313" key="9">
    <source>
        <dbReference type="EMBL" id="QFY42279.1"/>
    </source>
</evidence>
<evidence type="ECO:0000256" key="6">
    <source>
        <dbReference type="ARBA" id="ARBA00023002"/>
    </source>
</evidence>
<dbReference type="KEGG" id="mmob:F6R98_06255"/>
<accession>A0A5Q0BFH2</accession>
<dbReference type="InterPro" id="IPR010971">
    <property type="entry name" value="UbiH/COQ6"/>
</dbReference>
<organism evidence="9 10">
    <name type="scientific">Candidatus Methylospira mobilis</name>
    <dbReference type="NCBI Taxonomy" id="1808979"/>
    <lineage>
        <taxon>Bacteria</taxon>
        <taxon>Pseudomonadati</taxon>
        <taxon>Pseudomonadota</taxon>
        <taxon>Gammaproteobacteria</taxon>
        <taxon>Methylococcales</taxon>
        <taxon>Methylococcaceae</taxon>
        <taxon>Candidatus Methylospira</taxon>
    </lineage>
</organism>
<dbReference type="InterPro" id="IPR036188">
    <property type="entry name" value="FAD/NAD-bd_sf"/>
</dbReference>
<dbReference type="PANTHER" id="PTHR43876:SF8">
    <property type="entry name" value="2-OCTAPRENYL-6-METHOXYPHENOL HYDROXYLASE"/>
    <property type="match status" value="1"/>
</dbReference>
<dbReference type="InterPro" id="IPR002938">
    <property type="entry name" value="FAD-bd"/>
</dbReference>
<gene>
    <name evidence="9" type="primary">ubiH</name>
    <name evidence="9" type="synonym">visB</name>
    <name evidence="9" type="ORF">F6R98_06255</name>
</gene>
<name>A0A5Q0BFH2_9GAMM</name>
<dbReference type="EMBL" id="CP044205">
    <property type="protein sequence ID" value="QFY42279.1"/>
    <property type="molecule type" value="Genomic_DNA"/>
</dbReference>
<dbReference type="AlphaFoldDB" id="A0A5Q0BFH2"/>
<dbReference type="PANTHER" id="PTHR43876">
    <property type="entry name" value="UBIQUINONE BIOSYNTHESIS MONOOXYGENASE COQ6, MITOCHONDRIAL"/>
    <property type="match status" value="1"/>
</dbReference>
<dbReference type="SUPFAM" id="SSF51905">
    <property type="entry name" value="FAD/NAD(P)-binding domain"/>
    <property type="match status" value="1"/>
</dbReference>
<dbReference type="InterPro" id="IPR018168">
    <property type="entry name" value="Ubi_Hdrlase_CS"/>
</dbReference>
<comment type="cofactor">
    <cofactor evidence="1">
        <name>FAD</name>
        <dbReference type="ChEBI" id="CHEBI:57692"/>
    </cofactor>
</comment>
<evidence type="ECO:0000313" key="10">
    <source>
        <dbReference type="Proteomes" id="UP000325755"/>
    </source>
</evidence>
<proteinExistence type="inferred from homology"/>
<evidence type="ECO:0000256" key="4">
    <source>
        <dbReference type="ARBA" id="ARBA00022630"/>
    </source>
</evidence>
<dbReference type="Gene3D" id="3.50.50.60">
    <property type="entry name" value="FAD/NAD(P)-binding domain"/>
    <property type="match status" value="2"/>
</dbReference>
<dbReference type="UniPathway" id="UPA00232"/>
<evidence type="ECO:0000259" key="8">
    <source>
        <dbReference type="Pfam" id="PF01494"/>
    </source>
</evidence>
<keyword evidence="4" id="KW-0285">Flavoprotein</keyword>
<dbReference type="GO" id="GO:0071949">
    <property type="term" value="F:FAD binding"/>
    <property type="evidence" value="ECO:0007669"/>
    <property type="project" value="InterPro"/>
</dbReference>
<dbReference type="GO" id="GO:0008681">
    <property type="term" value="F:2-octaprenyl-6-methoxyphenol hydroxylase activity"/>
    <property type="evidence" value="ECO:0007669"/>
    <property type="project" value="TreeGrafter"/>
</dbReference>
<dbReference type="PROSITE" id="PS01304">
    <property type="entry name" value="UBIH"/>
    <property type="match status" value="1"/>
</dbReference>
<evidence type="ECO:0000256" key="7">
    <source>
        <dbReference type="ARBA" id="ARBA00023033"/>
    </source>
</evidence>
<evidence type="ECO:0000256" key="1">
    <source>
        <dbReference type="ARBA" id="ARBA00001974"/>
    </source>
</evidence>
<comment type="pathway">
    <text evidence="2">Cofactor biosynthesis; ubiquinone biosynthesis.</text>
</comment>
<feature type="domain" description="FAD-binding" evidence="8">
    <location>
        <begin position="5"/>
        <end position="319"/>
    </location>
</feature>
<dbReference type="InParanoid" id="A0A5Q0BFH2"/>
<dbReference type="NCBIfam" id="NF004356">
    <property type="entry name" value="PRK05732.1"/>
    <property type="match status" value="1"/>
</dbReference>
<comment type="similarity">
    <text evidence="3">Belongs to the UbiH/COQ6 family.</text>
</comment>
<evidence type="ECO:0000256" key="3">
    <source>
        <dbReference type="ARBA" id="ARBA00005349"/>
    </source>
</evidence>
<protein>
    <submittedName>
        <fullName evidence="9">2-octaprenyl-6-methoxyphenyl hydroxylase</fullName>
        <ecNumber evidence="9">1.14.13.-</ecNumber>
    </submittedName>
</protein>
<evidence type="ECO:0000256" key="5">
    <source>
        <dbReference type="ARBA" id="ARBA00022827"/>
    </source>
</evidence>
<keyword evidence="5" id="KW-0274">FAD</keyword>
<reference evidence="9 10" key="1">
    <citation type="submission" date="2019-09" db="EMBL/GenBank/DDBJ databases">
        <title>Ecophysiology of the spiral-shaped methanotroph Methylospira mobilis as revealed by the complete genome sequence.</title>
        <authorList>
            <person name="Oshkin I.Y."/>
            <person name="Dedysh S.N."/>
            <person name="Miroshnikov K."/>
            <person name="Danilova O.V."/>
            <person name="Hakobyan A."/>
            <person name="Liesack W."/>
        </authorList>
    </citation>
    <scope>NUCLEOTIDE SEQUENCE [LARGE SCALE GENOMIC DNA]</scope>
    <source>
        <strain evidence="9 10">Shm1</strain>
    </source>
</reference>
<dbReference type="Proteomes" id="UP000325755">
    <property type="component" value="Chromosome"/>
</dbReference>
<dbReference type="OrthoDB" id="9769565at2"/>
<dbReference type="NCBIfam" id="TIGR01988">
    <property type="entry name" value="Ubi-OHases"/>
    <property type="match status" value="1"/>
</dbReference>
<dbReference type="RefSeq" id="WP_153248261.1">
    <property type="nucleotide sequence ID" value="NZ_CP044205.1"/>
</dbReference>
<dbReference type="PRINTS" id="PR00420">
    <property type="entry name" value="RNGMNOXGNASE"/>
</dbReference>
<keyword evidence="10" id="KW-1185">Reference proteome</keyword>